<dbReference type="PANTHER" id="PTHR43320:SF1">
    <property type="entry name" value="OS01G0105900 PROTEIN"/>
    <property type="match status" value="1"/>
</dbReference>
<dbReference type="InterPro" id="IPR052700">
    <property type="entry name" value="Carb_kinase_PfkB-like"/>
</dbReference>
<dbReference type="GO" id="GO:0016301">
    <property type="term" value="F:kinase activity"/>
    <property type="evidence" value="ECO:0007669"/>
    <property type="project" value="UniProtKB-KW"/>
</dbReference>
<evidence type="ECO:0000256" key="3">
    <source>
        <dbReference type="ARBA" id="ARBA00022777"/>
    </source>
</evidence>
<keyword evidence="2" id="KW-0808">Transferase</keyword>
<dbReference type="InterPro" id="IPR002173">
    <property type="entry name" value="Carboh/pur_kinase_PfkB_CS"/>
</dbReference>
<sequence>MVDRHAALVLAAGDPLVDVSVTVDDDETISKLDERSGNPSFERGGCESVSGGQIGAILSAVREDLGLEPKVCAGGSASNLAKAIAMLRKQEGFEPNAAFFGCRGNDEDGAYFARELDECGVRTIGPIAENARTGTCLCLVSGQTGERTMRTCNGASALVCAEDWPPAASHQQGLVGVDHVHAEGYYFRNPDLMRKILVTPTPKNATKSVDLASFELVRSKRDEIWALLAPRDGDPDAKTLVDILFCNKDEAEAFVGERDLEVLSRLASVVVVSLGAEGCMAMHGGKTYRAPAPEIKVVDTTGAGDFFTAGFLHAYLKGQGIQEACEAACRAGAAACLQVGTDTNQVSEALLGMS</sequence>
<dbReference type="EMBL" id="CP151518">
    <property type="protein sequence ID" value="WZN67189.1"/>
    <property type="molecule type" value="Genomic_DNA"/>
</dbReference>
<keyword evidence="6" id="KW-1185">Reference proteome</keyword>
<dbReference type="SUPFAM" id="SSF53613">
    <property type="entry name" value="Ribokinase-like"/>
    <property type="match status" value="1"/>
</dbReference>
<dbReference type="PROSITE" id="PS00584">
    <property type="entry name" value="PFKB_KINASES_2"/>
    <property type="match status" value="1"/>
</dbReference>
<evidence type="ECO:0000256" key="1">
    <source>
        <dbReference type="ARBA" id="ARBA00010688"/>
    </source>
</evidence>
<accession>A0AAX4PNU6</accession>
<dbReference type="Proteomes" id="UP001472866">
    <property type="component" value="Chromosome 18"/>
</dbReference>
<dbReference type="CDD" id="cd01168">
    <property type="entry name" value="adenosine_kinase"/>
    <property type="match status" value="1"/>
</dbReference>
<dbReference type="AlphaFoldDB" id="A0AAX4PNU6"/>
<evidence type="ECO:0000313" key="6">
    <source>
        <dbReference type="Proteomes" id="UP001472866"/>
    </source>
</evidence>
<organism evidence="5 6">
    <name type="scientific">Chloropicon roscoffensis</name>
    <dbReference type="NCBI Taxonomy" id="1461544"/>
    <lineage>
        <taxon>Eukaryota</taxon>
        <taxon>Viridiplantae</taxon>
        <taxon>Chlorophyta</taxon>
        <taxon>Chloropicophyceae</taxon>
        <taxon>Chloropicales</taxon>
        <taxon>Chloropicaceae</taxon>
        <taxon>Chloropicon</taxon>
    </lineage>
</organism>
<dbReference type="InterPro" id="IPR029056">
    <property type="entry name" value="Ribokinase-like"/>
</dbReference>
<name>A0AAX4PNU6_9CHLO</name>
<reference evidence="5 6" key="1">
    <citation type="submission" date="2024-03" db="EMBL/GenBank/DDBJ databases">
        <title>Complete genome sequence of the green alga Chloropicon roscoffensis RCC1871.</title>
        <authorList>
            <person name="Lemieux C."/>
            <person name="Pombert J.-F."/>
            <person name="Otis C."/>
            <person name="Turmel M."/>
        </authorList>
    </citation>
    <scope>NUCLEOTIDE SEQUENCE [LARGE SCALE GENOMIC DNA]</scope>
    <source>
        <strain evidence="5 6">RCC1871</strain>
    </source>
</reference>
<keyword evidence="3 5" id="KW-0418">Kinase</keyword>
<protein>
    <submittedName>
        <fullName evidence="5">Carbohydrate kinase</fullName>
    </submittedName>
</protein>
<evidence type="ECO:0000259" key="4">
    <source>
        <dbReference type="Pfam" id="PF00294"/>
    </source>
</evidence>
<dbReference type="Gene3D" id="3.40.1190.20">
    <property type="match status" value="1"/>
</dbReference>
<dbReference type="Pfam" id="PF00294">
    <property type="entry name" value="PfkB"/>
    <property type="match status" value="1"/>
</dbReference>
<gene>
    <name evidence="5" type="ORF">HKI87_18g87610</name>
</gene>
<dbReference type="InterPro" id="IPR011611">
    <property type="entry name" value="PfkB_dom"/>
</dbReference>
<evidence type="ECO:0000313" key="5">
    <source>
        <dbReference type="EMBL" id="WZN67189.1"/>
    </source>
</evidence>
<dbReference type="PANTHER" id="PTHR43320">
    <property type="entry name" value="SUGAR KINASE"/>
    <property type="match status" value="1"/>
</dbReference>
<comment type="similarity">
    <text evidence="1">Belongs to the carbohydrate kinase PfkB family.</text>
</comment>
<evidence type="ECO:0000256" key="2">
    <source>
        <dbReference type="ARBA" id="ARBA00022679"/>
    </source>
</evidence>
<proteinExistence type="inferred from homology"/>
<feature type="domain" description="Carbohydrate kinase PfkB" evidence="4">
    <location>
        <begin position="71"/>
        <end position="344"/>
    </location>
</feature>